<evidence type="ECO:0000256" key="1">
    <source>
        <dbReference type="SAM" id="SignalP"/>
    </source>
</evidence>
<dbReference type="SUPFAM" id="SSF50978">
    <property type="entry name" value="WD40 repeat-like"/>
    <property type="match status" value="1"/>
</dbReference>
<gene>
    <name evidence="4" type="ORF">CVLEPA_LOCUS23084</name>
</gene>
<evidence type="ECO:0000259" key="2">
    <source>
        <dbReference type="Pfam" id="PF14779"/>
    </source>
</evidence>
<organism evidence="4 5">
    <name type="scientific">Clavelina lepadiformis</name>
    <name type="common">Light-bulb sea squirt</name>
    <name type="synonym">Ascidia lepadiformis</name>
    <dbReference type="NCBI Taxonomy" id="159417"/>
    <lineage>
        <taxon>Eukaryota</taxon>
        <taxon>Metazoa</taxon>
        <taxon>Chordata</taxon>
        <taxon>Tunicata</taxon>
        <taxon>Ascidiacea</taxon>
        <taxon>Aplousobranchia</taxon>
        <taxon>Clavelinidae</taxon>
        <taxon>Clavelina</taxon>
    </lineage>
</organism>
<dbReference type="Pfam" id="PF14779">
    <property type="entry name" value="BBS1"/>
    <property type="match status" value="1"/>
</dbReference>
<dbReference type="InterPro" id="IPR028784">
    <property type="entry name" value="BBS1"/>
</dbReference>
<comment type="caution">
    <text evidence="4">The sequence shown here is derived from an EMBL/GenBank/DDBJ whole genome shotgun (WGS) entry which is preliminary data.</text>
</comment>
<dbReference type="InterPro" id="IPR036322">
    <property type="entry name" value="WD40_repeat_dom_sf"/>
</dbReference>
<protein>
    <recommendedName>
        <fullName evidence="6">Bardet-Biedl syndrome 1</fullName>
    </recommendedName>
</protein>
<evidence type="ECO:0008006" key="6">
    <source>
        <dbReference type="Google" id="ProtNLM"/>
    </source>
</evidence>
<evidence type="ECO:0000313" key="4">
    <source>
        <dbReference type="EMBL" id="CAK8690469.1"/>
    </source>
</evidence>
<sequence length="613" mass="68208">MVAIYITLLQVFILSSIYIKMTSEDQDEKEKHSNWLNAHYDPVAGFYTFSTCITFADLNGDGDHKLVIADLGTGLYNMTIKVLKGTSIIQENTLLDLPTGVTSVYMDLAEPRTPGVVVASGSGLFVYKSMRPYYKYNLPLLPVLPEEAVLWDQANNENLDPLTLAEALDGLKKSHPTSSFTARTSHFLQIENDADARQFVDDHKHKPLKRETVITCVTTIKKSMAEDDAISCIVVGTEHKQVYIIDSEAFTPLQDYEIASVPVIVNVSGLFDVDFRMFAACRDGCVYVLKKDSLQSRVCIELDSSIVGMERIHKHLIFALADKTFSCYTTRGKQIWNLQLPADVLCTAVMDHRAKGFKAVLVGLDNSEVRVYREKNLVDIIKLNDRPQALCFGRYGREDSTLVAVLASGALQVMILKRTAEYADHSSHKGPPMSQKMKLNIPKKTQLFVDQTVRERENGTKMFQNFQHDLQLMRLSVAQTYLKGLQSSMTPLSDDPSMPLKLSATVRGIGPVFQMLLTIENTAAISLNDPKLATGLIVLFKYSDTIYSIKPLVLELPALAPEISYKFAVRIHCIASDRPAQDTITALIVKRGTKKPLVTANISMPVSEGVIVV</sequence>
<feature type="chain" id="PRO_5046376096" description="Bardet-Biedl syndrome 1" evidence="1">
    <location>
        <begin position="24"/>
        <end position="613"/>
    </location>
</feature>
<evidence type="ECO:0000313" key="5">
    <source>
        <dbReference type="Proteomes" id="UP001642483"/>
    </source>
</evidence>
<dbReference type="PANTHER" id="PTHR20870:SF0">
    <property type="entry name" value="BARDET-BIEDL SYNDROME 1 PROTEIN"/>
    <property type="match status" value="1"/>
</dbReference>
<dbReference type="Proteomes" id="UP001642483">
    <property type="component" value="Unassembled WGS sequence"/>
</dbReference>
<dbReference type="InterPro" id="IPR032728">
    <property type="entry name" value="BBS1_N"/>
</dbReference>
<reference evidence="4 5" key="1">
    <citation type="submission" date="2024-02" db="EMBL/GenBank/DDBJ databases">
        <authorList>
            <person name="Daric V."/>
            <person name="Darras S."/>
        </authorList>
    </citation>
    <scope>NUCLEOTIDE SEQUENCE [LARGE SCALE GENOMIC DNA]</scope>
</reference>
<dbReference type="Pfam" id="PF23304">
    <property type="entry name" value="GAE_BBS1"/>
    <property type="match status" value="1"/>
</dbReference>
<proteinExistence type="predicted"/>
<accession>A0ABP0GI18</accession>
<keyword evidence="5" id="KW-1185">Reference proteome</keyword>
<feature type="domain" description="Bardet-Biedl syndrome 1 protein GAE" evidence="3">
    <location>
        <begin position="500"/>
        <end position="608"/>
    </location>
</feature>
<name>A0ABP0GI18_CLALP</name>
<dbReference type="EMBL" id="CAWYQH010000119">
    <property type="protein sequence ID" value="CAK8690469.1"/>
    <property type="molecule type" value="Genomic_DNA"/>
</dbReference>
<dbReference type="PANTHER" id="PTHR20870">
    <property type="entry name" value="BARDET-BIEDL SYNDROME 1 PROTEIN"/>
    <property type="match status" value="1"/>
</dbReference>
<evidence type="ECO:0000259" key="3">
    <source>
        <dbReference type="Pfam" id="PF23304"/>
    </source>
</evidence>
<keyword evidence="1" id="KW-0732">Signal</keyword>
<feature type="signal peptide" evidence="1">
    <location>
        <begin position="1"/>
        <end position="23"/>
    </location>
</feature>
<dbReference type="InterPro" id="IPR056419">
    <property type="entry name" value="GAE_BBS1"/>
</dbReference>
<feature type="domain" description="Bardet-Biedl syndrome 1 N-terminal" evidence="2">
    <location>
        <begin position="35"/>
        <end position="290"/>
    </location>
</feature>